<dbReference type="PANTHER" id="PTHR11361">
    <property type="entry name" value="DNA MISMATCH REPAIR PROTEIN MUTS FAMILY MEMBER"/>
    <property type="match status" value="1"/>
</dbReference>
<dbReference type="PANTHER" id="PTHR11361:SF122">
    <property type="entry name" value="DNA MISMATCH REPAIR PROTEIN MSH3"/>
    <property type="match status" value="1"/>
</dbReference>
<evidence type="ECO:0000259" key="13">
    <source>
        <dbReference type="PROSITE" id="PS00486"/>
    </source>
</evidence>
<dbReference type="SUPFAM" id="SSF52540">
    <property type="entry name" value="P-loop containing nucleoside triphosphate hydrolases"/>
    <property type="match status" value="1"/>
</dbReference>
<dbReference type="SUPFAM" id="SSF55271">
    <property type="entry name" value="DNA repair protein MutS, domain I"/>
    <property type="match status" value="1"/>
</dbReference>
<dbReference type="PIRSF" id="PIRSF037677">
    <property type="entry name" value="DNA_mis_repair_Msh6"/>
    <property type="match status" value="1"/>
</dbReference>
<dbReference type="EMBL" id="NEVH01025133">
    <property type="protein sequence ID" value="PNF15899.1"/>
    <property type="molecule type" value="Genomic_DNA"/>
</dbReference>
<dbReference type="InterPro" id="IPR036678">
    <property type="entry name" value="MutS_con_dom_sf"/>
</dbReference>
<keyword evidence="7 11" id="KW-0238">DNA-binding</keyword>
<dbReference type="AlphaFoldDB" id="A0A2J7PHU6"/>
<dbReference type="Gene3D" id="1.10.1420.10">
    <property type="match status" value="2"/>
</dbReference>
<evidence type="ECO:0000256" key="1">
    <source>
        <dbReference type="ARBA" id="ARBA00004123"/>
    </source>
</evidence>
<sequence length="1047" mass="117121">MAKPNLAKFRRISNVENTGQLIISSFFSKNTKPKELPFAELCGSVPDELEVDSNLPSPAKRQKCCDDSDVVPVQEIAGSISARTLEKIKKFSAYHDVNEQLECVDISRTKVIESRKRKKEINLFGAWDSKQDSSVLSDKGECSTLSPSKNPTKTTDCSVSSSNSIVKYTPLEQQVLELKRQHHGMILMIQTAYKYMFFGEDAEIASRVLNIMISQNHNFLTAVIPTVRLHVHIRRLVEEGYKVGVVNQTETTAVKAAGENKNAPFTRELAHVYTKATLIGDDVDPLSQEGEFIQGGTVASYIMCIAESAETVSNSQQKSTHLAVVAFDPSTGETVYDAFEDGPCREELEQHLEHLDPAEILAPHSLSQETERLVKCSHARVERLEDDLYNFTNALVQVASFFSGHGDSESNSPKFQAMTDLPPLTVVCFSVLIHHLKQFGLEQALRADGLRSFASDSRYLQMDASVLRNLEVFRSIVGSHKGSLFWALDHTRTKFGSRLLHEWLSHPLRDLTILQSRQEAISELLHSESPVVHQLQELLDGIPDIDRGLTTCIHQRCGPSSLYAVLQTLGKLQTDLQSLSALAEQDLQSSLLQDLIKNTVQLLSNIQPFLQNLNPMAARNGDKTKLLHDYSAFPAVTKRLEQISAVTRQLQDLKPGITRTLGLFRFDYVTVSGQEFLIEIKQNQKKSIPSSWRKISETKQVVRYRSPEVDTCVKELNRLREHLVVDCHAAWLSFVTEFNAHYFAHKKAIKNIAILDVLFSLVEVAKQESYCKPTLVDMEETVINIEKGRHPVIPLLFSADDQFVANDTELKSSEECCMILSGPNMGGKSCYIRQVALIAVMAHIGSYVPAKSATISILDSVFVRMGARDELLQGRSTLMLELTEASVILRKATFRSLVLLDELGRGTSSCDGTSIAIATLYHLLTQVQCLTLFVTHYPAVMELEHQYVGRARNYHMAFLVHDKEDESPEELTFLYEVTSGSAGRSYGLNVARLANLPPLILQSASKKAVMLESWANSKCFTRQHFQRLWQSNDLKGSLEALGRTKCD</sequence>
<organism evidence="14 15">
    <name type="scientific">Cryptotermes secundus</name>
    <dbReference type="NCBI Taxonomy" id="105785"/>
    <lineage>
        <taxon>Eukaryota</taxon>
        <taxon>Metazoa</taxon>
        <taxon>Ecdysozoa</taxon>
        <taxon>Arthropoda</taxon>
        <taxon>Hexapoda</taxon>
        <taxon>Insecta</taxon>
        <taxon>Pterygota</taxon>
        <taxon>Neoptera</taxon>
        <taxon>Polyneoptera</taxon>
        <taxon>Dictyoptera</taxon>
        <taxon>Blattodea</taxon>
        <taxon>Blattoidea</taxon>
        <taxon>Termitoidae</taxon>
        <taxon>Kalotermitidae</taxon>
        <taxon>Cryptotermitinae</taxon>
        <taxon>Cryptotermes</taxon>
    </lineage>
</organism>
<dbReference type="PROSITE" id="PS00486">
    <property type="entry name" value="DNA_MISMATCH_REPAIR_2"/>
    <property type="match status" value="1"/>
</dbReference>
<dbReference type="SMART" id="SM00534">
    <property type="entry name" value="MUTSac"/>
    <property type="match status" value="1"/>
</dbReference>
<dbReference type="Gene3D" id="3.40.1170.10">
    <property type="entry name" value="DNA repair protein MutS, domain I"/>
    <property type="match status" value="1"/>
</dbReference>
<evidence type="ECO:0000256" key="10">
    <source>
        <dbReference type="ARBA" id="ARBA00073774"/>
    </source>
</evidence>
<feature type="region of interest" description="Disordered" evidence="12">
    <location>
        <begin position="135"/>
        <end position="156"/>
    </location>
</feature>
<dbReference type="SUPFAM" id="SSF53150">
    <property type="entry name" value="DNA repair protein MutS, domain II"/>
    <property type="match status" value="1"/>
</dbReference>
<dbReference type="Pfam" id="PF00488">
    <property type="entry name" value="MutS_V"/>
    <property type="match status" value="1"/>
</dbReference>
<name>A0A2J7PHU6_9NEOP</name>
<dbReference type="InterPro" id="IPR036187">
    <property type="entry name" value="DNA_mismatch_repair_MutS_sf"/>
</dbReference>
<dbReference type="Proteomes" id="UP000235965">
    <property type="component" value="Unassembled WGS sequence"/>
</dbReference>
<dbReference type="FunFam" id="3.40.1170.10:FF:000004">
    <property type="entry name" value="DNA mismatch repair protein"/>
    <property type="match status" value="1"/>
</dbReference>
<dbReference type="STRING" id="105785.A0A2J7PHU6"/>
<comment type="similarity">
    <text evidence="2">Belongs to the DNA mismatch repair MutS family. MSH3 subfamily.</text>
</comment>
<dbReference type="SMART" id="SM00533">
    <property type="entry name" value="MUTSd"/>
    <property type="match status" value="1"/>
</dbReference>
<dbReference type="GO" id="GO:0006298">
    <property type="term" value="P:mismatch repair"/>
    <property type="evidence" value="ECO:0007669"/>
    <property type="project" value="InterPro"/>
</dbReference>
<dbReference type="OrthoDB" id="10252754at2759"/>
<keyword evidence="15" id="KW-1185">Reference proteome</keyword>
<evidence type="ECO:0000256" key="11">
    <source>
        <dbReference type="RuleBase" id="RU003756"/>
    </source>
</evidence>
<comment type="caution">
    <text evidence="14">The sequence shown here is derived from an EMBL/GenBank/DDBJ whole genome shotgun (WGS) entry which is preliminary data.</text>
</comment>
<keyword evidence="6" id="KW-0067">ATP-binding</keyword>
<dbReference type="InterPro" id="IPR007696">
    <property type="entry name" value="DNA_mismatch_repair_MutS_core"/>
</dbReference>
<evidence type="ECO:0000256" key="4">
    <source>
        <dbReference type="ARBA" id="ARBA00022741"/>
    </source>
</evidence>
<dbReference type="InterPro" id="IPR016151">
    <property type="entry name" value="DNA_mismatch_repair_MutS_N"/>
</dbReference>
<dbReference type="InParanoid" id="A0A2J7PHU6"/>
<feature type="domain" description="DNA mismatch repair proteins mutS family" evidence="13">
    <location>
        <begin position="896"/>
        <end position="912"/>
    </location>
</feature>
<keyword evidence="5 11" id="KW-0227">DNA damage</keyword>
<dbReference type="InterPro" id="IPR027417">
    <property type="entry name" value="P-loop_NTPase"/>
</dbReference>
<keyword evidence="8 11" id="KW-0234">DNA repair</keyword>
<dbReference type="FunFam" id="1.10.1420.10:FF:000004">
    <property type="entry name" value="DNA mismatch repair protein Msh3"/>
    <property type="match status" value="1"/>
</dbReference>
<comment type="function">
    <text evidence="11">Component of the post-replicative DNA mismatch repair system (MMR).</text>
</comment>
<dbReference type="InterPro" id="IPR000432">
    <property type="entry name" value="DNA_mismatch_repair_MutS_C"/>
</dbReference>
<dbReference type="Gene3D" id="3.30.420.110">
    <property type="entry name" value="MutS, connector domain"/>
    <property type="match status" value="1"/>
</dbReference>
<evidence type="ECO:0000256" key="7">
    <source>
        <dbReference type="ARBA" id="ARBA00023125"/>
    </source>
</evidence>
<feature type="compositionally biased region" description="Polar residues" evidence="12">
    <location>
        <begin position="143"/>
        <end position="156"/>
    </location>
</feature>
<dbReference type="InterPro" id="IPR045076">
    <property type="entry name" value="MutS"/>
</dbReference>
<dbReference type="GO" id="GO:0005634">
    <property type="term" value="C:nucleus"/>
    <property type="evidence" value="ECO:0007669"/>
    <property type="project" value="UniProtKB-SubCell"/>
</dbReference>
<dbReference type="Pfam" id="PF01624">
    <property type="entry name" value="MutS_I"/>
    <property type="match status" value="1"/>
</dbReference>
<dbReference type="SUPFAM" id="SSF48334">
    <property type="entry name" value="DNA repair protein MutS, domain III"/>
    <property type="match status" value="1"/>
</dbReference>
<dbReference type="GO" id="GO:0140664">
    <property type="term" value="F:ATP-dependent DNA damage sensor activity"/>
    <property type="evidence" value="ECO:0007669"/>
    <property type="project" value="InterPro"/>
</dbReference>
<evidence type="ECO:0000256" key="12">
    <source>
        <dbReference type="SAM" id="MobiDB-lite"/>
    </source>
</evidence>
<dbReference type="Pfam" id="PF05192">
    <property type="entry name" value="MutS_III"/>
    <property type="match status" value="1"/>
</dbReference>
<evidence type="ECO:0000256" key="2">
    <source>
        <dbReference type="ARBA" id="ARBA00007094"/>
    </source>
</evidence>
<protein>
    <recommendedName>
        <fullName evidence="3 10">DNA mismatch repair protein MSH3</fullName>
    </recommendedName>
    <alternativeName>
        <fullName evidence="3 10">DNA mismatch repair protein MSH3</fullName>
    </alternativeName>
</protein>
<dbReference type="InterPro" id="IPR007861">
    <property type="entry name" value="DNA_mismatch_repair_MutS_clamp"/>
</dbReference>
<evidence type="ECO:0000256" key="8">
    <source>
        <dbReference type="ARBA" id="ARBA00023204"/>
    </source>
</evidence>
<dbReference type="Gene3D" id="3.40.50.300">
    <property type="entry name" value="P-loop containing nucleotide triphosphate hydrolases"/>
    <property type="match status" value="1"/>
</dbReference>
<dbReference type="GO" id="GO:0006312">
    <property type="term" value="P:mitotic recombination"/>
    <property type="evidence" value="ECO:0007669"/>
    <property type="project" value="TreeGrafter"/>
</dbReference>
<dbReference type="InterPro" id="IPR017261">
    <property type="entry name" value="DNA_mismatch_repair_MutS/MSH"/>
</dbReference>
<dbReference type="InterPro" id="IPR007860">
    <property type="entry name" value="DNA_mmatch_repair_MutS_con_dom"/>
</dbReference>
<evidence type="ECO:0000313" key="15">
    <source>
        <dbReference type="Proteomes" id="UP000235965"/>
    </source>
</evidence>
<evidence type="ECO:0000256" key="5">
    <source>
        <dbReference type="ARBA" id="ARBA00022763"/>
    </source>
</evidence>
<dbReference type="Pfam" id="PF05188">
    <property type="entry name" value="MutS_II"/>
    <property type="match status" value="1"/>
</dbReference>
<comment type="subcellular location">
    <subcellularLocation>
        <location evidence="1">Nucleus</location>
    </subcellularLocation>
</comment>
<proteinExistence type="inferred from homology"/>
<accession>A0A2J7PHU6</accession>
<gene>
    <name evidence="14" type="ORF">B7P43_G07980</name>
</gene>
<evidence type="ECO:0000256" key="6">
    <source>
        <dbReference type="ARBA" id="ARBA00022840"/>
    </source>
</evidence>
<reference evidence="14 15" key="1">
    <citation type="submission" date="2017-12" db="EMBL/GenBank/DDBJ databases">
        <title>Hemimetabolous genomes reveal molecular basis of termite eusociality.</title>
        <authorList>
            <person name="Harrison M.C."/>
            <person name="Jongepier E."/>
            <person name="Robertson H.M."/>
            <person name="Arning N."/>
            <person name="Bitard-Feildel T."/>
            <person name="Chao H."/>
            <person name="Childers C.P."/>
            <person name="Dinh H."/>
            <person name="Doddapaneni H."/>
            <person name="Dugan S."/>
            <person name="Gowin J."/>
            <person name="Greiner C."/>
            <person name="Han Y."/>
            <person name="Hu H."/>
            <person name="Hughes D.S.T."/>
            <person name="Huylmans A.-K."/>
            <person name="Kemena C."/>
            <person name="Kremer L.P.M."/>
            <person name="Lee S.L."/>
            <person name="Lopez-Ezquerra A."/>
            <person name="Mallet L."/>
            <person name="Monroy-Kuhn J.M."/>
            <person name="Moser A."/>
            <person name="Murali S.C."/>
            <person name="Muzny D.M."/>
            <person name="Otani S."/>
            <person name="Piulachs M.-D."/>
            <person name="Poelchau M."/>
            <person name="Qu J."/>
            <person name="Schaub F."/>
            <person name="Wada-Katsumata A."/>
            <person name="Worley K.C."/>
            <person name="Xie Q."/>
            <person name="Ylla G."/>
            <person name="Poulsen M."/>
            <person name="Gibbs R.A."/>
            <person name="Schal C."/>
            <person name="Richards S."/>
            <person name="Belles X."/>
            <person name="Korb J."/>
            <person name="Bornberg-Bauer E."/>
        </authorList>
    </citation>
    <scope>NUCLEOTIDE SEQUENCE [LARGE SCALE GENOMIC DNA]</scope>
    <source>
        <tissue evidence="14">Whole body</tissue>
    </source>
</reference>
<evidence type="ECO:0000256" key="9">
    <source>
        <dbReference type="ARBA" id="ARBA00023242"/>
    </source>
</evidence>
<evidence type="ECO:0000256" key="3">
    <source>
        <dbReference type="ARBA" id="ARBA00022151"/>
    </source>
</evidence>
<dbReference type="InterPro" id="IPR007695">
    <property type="entry name" value="DNA_mismatch_repair_MutS-lik_N"/>
</dbReference>
<dbReference type="GO" id="GO:0030983">
    <property type="term" value="F:mismatched DNA binding"/>
    <property type="evidence" value="ECO:0007669"/>
    <property type="project" value="InterPro"/>
</dbReference>
<keyword evidence="9" id="KW-0539">Nucleus</keyword>
<dbReference type="GO" id="GO:0005524">
    <property type="term" value="F:ATP binding"/>
    <property type="evidence" value="ECO:0007669"/>
    <property type="project" value="UniProtKB-KW"/>
</dbReference>
<dbReference type="Pfam" id="PF05190">
    <property type="entry name" value="MutS_IV"/>
    <property type="match status" value="1"/>
</dbReference>
<keyword evidence="4 11" id="KW-0547">Nucleotide-binding</keyword>
<dbReference type="NCBIfam" id="NF003810">
    <property type="entry name" value="PRK05399.1"/>
    <property type="match status" value="1"/>
</dbReference>
<evidence type="ECO:0000313" key="14">
    <source>
        <dbReference type="EMBL" id="PNF15899.1"/>
    </source>
</evidence>